<keyword evidence="2" id="KW-1185">Reference proteome</keyword>
<protein>
    <submittedName>
        <fullName evidence="1">Uncharacterized protein</fullName>
    </submittedName>
</protein>
<organism evidence="1 2">
    <name type="scientific">Serratia phage Parlo</name>
    <dbReference type="NCBI Taxonomy" id="2557554"/>
    <lineage>
        <taxon>Viruses</taxon>
        <taxon>Duplodnaviria</taxon>
        <taxon>Heunggongvirae</taxon>
        <taxon>Uroviricota</taxon>
        <taxon>Caudoviricetes</taxon>
        <taxon>Parlovirus</taxon>
        <taxon>Parlovirus parlo</taxon>
    </lineage>
</organism>
<name>A0A482MG32_9CAUD</name>
<dbReference type="Proteomes" id="UP000307326">
    <property type="component" value="Segment"/>
</dbReference>
<gene>
    <name evidence="1" type="ORF">CPT_Parlo_029</name>
</gene>
<dbReference type="EMBL" id="MK618715">
    <property type="protein sequence ID" value="QBQ72178.1"/>
    <property type="molecule type" value="Genomic_DNA"/>
</dbReference>
<sequence length="133" mass="15380">MSDFQTVTHCVAQKHHRCYECGGGIAPTEVYEKTVGTWDGNFSTFKVCNACEQARDWLIEETDWPDDIDGDGHQWFFGQLREHLIEQARHGDRRFALRAYRHLVGMNRRRAAYREAYNAETVRLRDMAKGGAA</sequence>
<reference evidence="2" key="1">
    <citation type="submission" date="2019-03" db="EMBL/GenBank/DDBJ databases">
        <authorList>
            <person name="Bockoven R."/>
            <person name="Gutierrez J."/>
            <person name="Newkirk H."/>
            <person name="Liu M."/>
            <person name="Ramsey J."/>
            <person name="Cahill J."/>
        </authorList>
    </citation>
    <scope>NUCLEOTIDE SEQUENCE [LARGE SCALE GENOMIC DNA]</scope>
</reference>
<evidence type="ECO:0000313" key="2">
    <source>
        <dbReference type="Proteomes" id="UP000307326"/>
    </source>
</evidence>
<evidence type="ECO:0000313" key="1">
    <source>
        <dbReference type="EMBL" id="QBQ72178.1"/>
    </source>
</evidence>
<accession>A0A482MG32</accession>
<proteinExistence type="predicted"/>